<reference evidence="1" key="1">
    <citation type="submission" date="2023-03" db="EMBL/GenBank/DDBJ databases">
        <title>Massive genome expansion in bonnet fungi (Mycena s.s.) driven by repeated elements and novel gene families across ecological guilds.</title>
        <authorList>
            <consortium name="Lawrence Berkeley National Laboratory"/>
            <person name="Harder C.B."/>
            <person name="Miyauchi S."/>
            <person name="Viragh M."/>
            <person name="Kuo A."/>
            <person name="Thoen E."/>
            <person name="Andreopoulos B."/>
            <person name="Lu D."/>
            <person name="Skrede I."/>
            <person name="Drula E."/>
            <person name="Henrissat B."/>
            <person name="Morin E."/>
            <person name="Kohler A."/>
            <person name="Barry K."/>
            <person name="LaButti K."/>
            <person name="Morin E."/>
            <person name="Salamov A."/>
            <person name="Lipzen A."/>
            <person name="Mereny Z."/>
            <person name="Hegedus B."/>
            <person name="Baldrian P."/>
            <person name="Stursova M."/>
            <person name="Weitz H."/>
            <person name="Taylor A."/>
            <person name="Grigoriev I.V."/>
            <person name="Nagy L.G."/>
            <person name="Martin F."/>
            <person name="Kauserud H."/>
        </authorList>
    </citation>
    <scope>NUCLEOTIDE SEQUENCE</scope>
    <source>
        <strain evidence="1">CBHHK067</strain>
    </source>
</reference>
<organism evidence="1 2">
    <name type="scientific">Mycena rosella</name>
    <name type="common">Pink bonnet</name>
    <name type="synonym">Agaricus rosellus</name>
    <dbReference type="NCBI Taxonomy" id="1033263"/>
    <lineage>
        <taxon>Eukaryota</taxon>
        <taxon>Fungi</taxon>
        <taxon>Dikarya</taxon>
        <taxon>Basidiomycota</taxon>
        <taxon>Agaricomycotina</taxon>
        <taxon>Agaricomycetes</taxon>
        <taxon>Agaricomycetidae</taxon>
        <taxon>Agaricales</taxon>
        <taxon>Marasmiineae</taxon>
        <taxon>Mycenaceae</taxon>
        <taxon>Mycena</taxon>
    </lineage>
</organism>
<evidence type="ECO:0000313" key="2">
    <source>
        <dbReference type="Proteomes" id="UP001221757"/>
    </source>
</evidence>
<keyword evidence="2" id="KW-1185">Reference proteome</keyword>
<dbReference type="AlphaFoldDB" id="A0AAD7GZW9"/>
<comment type="caution">
    <text evidence="1">The sequence shown here is derived from an EMBL/GenBank/DDBJ whole genome shotgun (WGS) entry which is preliminary data.</text>
</comment>
<protein>
    <submittedName>
        <fullName evidence="1">Uncharacterized protein</fullName>
    </submittedName>
</protein>
<accession>A0AAD7GZW9</accession>
<evidence type="ECO:0000313" key="1">
    <source>
        <dbReference type="EMBL" id="KAJ7708766.1"/>
    </source>
</evidence>
<dbReference type="Proteomes" id="UP001221757">
    <property type="component" value="Unassembled WGS sequence"/>
</dbReference>
<dbReference type="EMBL" id="JARKIE010000003">
    <property type="protein sequence ID" value="KAJ7708766.1"/>
    <property type="molecule type" value="Genomic_DNA"/>
</dbReference>
<sequence>MSLQESPQLLGLPVELLLIMLDDLFEIHCSPPPKNPYLPASDSANCHRSTSFRFICYLRSLSTVSRRLRQLCLPLIFRTTRCTDLTRLQQLSAECTRNPNFARLIRHLDLGEVDARDVLLDLLPRLISLTWLELEASQLDARLLETMNSHASLDTVAVRDVHLNALAALQLPFPKIIVRKTHLNRELKHESEALRAVVTRGAKFEHLILHDRRDFGNGGASLLLPGLEQVDVEMCCPIISIETWLPNFAQRHTSLNTIKFFDEYGMFWRENPNIPFAPQFIDALRRETPPLDAELRSFSLARVASWTSLNDWEPTQLGLLLRSQSGISALSAASVLAPRLSSLDLVLHGTYATTPIHIDDFAEPFRYVTALRTLHLTNAYGHLHVGGRAPWLAPQRAAKPALGTSECVTAHHAMMWYMARVAQQAPSLDLIHVTDSGYDGKGRYRHPWTLRASYRVRNNAVRDLEVVGGTPALVMDPRYLPKS</sequence>
<proteinExistence type="predicted"/>
<name>A0AAD7GZW9_MYCRO</name>
<gene>
    <name evidence="1" type="ORF">B0H17DRAFT_1030813</name>
</gene>